<name>A0ABR1VK98_9PEZI</name>
<dbReference type="EMBL" id="JAQQWM010000003">
    <property type="protein sequence ID" value="KAK8071640.1"/>
    <property type="molecule type" value="Genomic_DNA"/>
</dbReference>
<dbReference type="PANTHER" id="PTHR40616">
    <property type="entry name" value="LINALOOL DEHYDRATASE_ISOMERASE DOMAIN-CONTAINING PROTEIN"/>
    <property type="match status" value="1"/>
</dbReference>
<feature type="chain" id="PRO_5045167560" evidence="1">
    <location>
        <begin position="20"/>
        <end position="540"/>
    </location>
</feature>
<dbReference type="Proteomes" id="UP001446871">
    <property type="component" value="Unassembled WGS sequence"/>
</dbReference>
<sequence length="540" mass="60142">MMSILLSLVVAGRSSLSSASHVTSMSPNAQGLLNESMAWMDTFYDRDLGYLYDVEGGAALRHETRSSAWYAVGLLARNEQDDAKEAEHIITNVIGAQFQNTSQQWYGDYQKYPEEPEVGTEEYPASIYNSWDPNWRGFVGTAFVVMLEEFPGLIDEAVQDLMLQSLSNATVGDSYRVGGVDDDNLYPSYSNPALMRAFVSSWTGRRLGDQNMTDAGEMYAQEITGLFVRHNTLSEFNSGTYTGVSLFGLLLWAKYLPADSVMSEYGPKMLRDTWSAVAQLWHPGMKNMAGPWDRAYGYDMNRYVSLMGLWMWTLIGKEQSSLIAKPQVMSHSADWAWSPLMAVLSDFHATLLPAGVLESLTRFSGERTFEAQAYYPPYDHVPRNITTWLSENLTIGAESYNETVVGGPSTSQESFNPAVVQWKTGGEIGFLSLYPTETSLDVRVAPWHLDLSYPEGNSSSIFTLVVSAFADGRMVRGWEDVEGLNVKVSGNVNMTNHLSFAGQMGGSSKPLRDFEFWNFTYAMPDEFQGVPHLSLELSAK</sequence>
<keyword evidence="3" id="KW-1185">Reference proteome</keyword>
<protein>
    <submittedName>
        <fullName evidence="2">Uncharacterized protein</fullName>
    </submittedName>
</protein>
<evidence type="ECO:0000313" key="2">
    <source>
        <dbReference type="EMBL" id="KAK8071640.1"/>
    </source>
</evidence>
<reference evidence="2 3" key="1">
    <citation type="submission" date="2023-01" db="EMBL/GenBank/DDBJ databases">
        <title>Analysis of 21 Apiospora genomes using comparative genomics revels a genus with tremendous synthesis potential of carbohydrate active enzymes and secondary metabolites.</title>
        <authorList>
            <person name="Sorensen T."/>
        </authorList>
    </citation>
    <scope>NUCLEOTIDE SEQUENCE [LARGE SCALE GENOMIC DNA]</scope>
    <source>
        <strain evidence="2 3">CBS 83171</strain>
    </source>
</reference>
<gene>
    <name evidence="2" type="ORF">PG996_004988</name>
</gene>
<dbReference type="PANTHER" id="PTHR40616:SF1">
    <property type="entry name" value="LINALOOL DEHYDRATASE_ISOMERASE DOMAIN-CONTAINING PROTEIN"/>
    <property type="match status" value="1"/>
</dbReference>
<organism evidence="2 3">
    <name type="scientific">Apiospora saccharicola</name>
    <dbReference type="NCBI Taxonomy" id="335842"/>
    <lineage>
        <taxon>Eukaryota</taxon>
        <taxon>Fungi</taxon>
        <taxon>Dikarya</taxon>
        <taxon>Ascomycota</taxon>
        <taxon>Pezizomycotina</taxon>
        <taxon>Sordariomycetes</taxon>
        <taxon>Xylariomycetidae</taxon>
        <taxon>Amphisphaeriales</taxon>
        <taxon>Apiosporaceae</taxon>
        <taxon>Apiospora</taxon>
    </lineage>
</organism>
<feature type="signal peptide" evidence="1">
    <location>
        <begin position="1"/>
        <end position="19"/>
    </location>
</feature>
<proteinExistence type="predicted"/>
<keyword evidence="1" id="KW-0732">Signal</keyword>
<comment type="caution">
    <text evidence="2">The sequence shown here is derived from an EMBL/GenBank/DDBJ whole genome shotgun (WGS) entry which is preliminary data.</text>
</comment>
<evidence type="ECO:0000256" key="1">
    <source>
        <dbReference type="SAM" id="SignalP"/>
    </source>
</evidence>
<evidence type="ECO:0000313" key="3">
    <source>
        <dbReference type="Proteomes" id="UP001446871"/>
    </source>
</evidence>
<accession>A0ABR1VK98</accession>